<sequence>MGDFYKGINFGYYARNGYFSSPEALAEVDAMADHNVEWVCLIVTVMQEQFSSTRMFRDYYHTPGDDEIVDIIDALHQRNIKVMLRPMLECWDGTQRSQIVFPDDGEIIPGRPFTYWRDWFGHYTELTRHYLRIASRRGCEAYCFDSELNRMIAKSSYWLKVIDCARSLYQGPLTTSMINTENSIDQLQNKNHWFYALDSVGTSMYHPTSETGGGNVDDMAAYLQPHVEKCRAFAQTYGKDFYFGETSCSAMKNASRRPAFWANGGGYDGEEQANYLRAVIKAFSAEPWWKGLFWWKWDEQNFRPQFHDDPAGDKGFTIKGKPAAQVFKNWHY</sequence>
<dbReference type="Pfam" id="PF22612">
    <property type="entry name" value="GH113"/>
    <property type="match status" value="1"/>
</dbReference>
<dbReference type="EMBL" id="JAUSVL010000001">
    <property type="protein sequence ID" value="MDQ0291663.1"/>
    <property type="molecule type" value="Genomic_DNA"/>
</dbReference>
<reference evidence="1" key="1">
    <citation type="submission" date="2023-07" db="EMBL/GenBank/DDBJ databases">
        <title>Genomic Encyclopedia of Type Strains, Phase IV (KMG-IV): sequencing the most valuable type-strain genomes for metagenomic binning, comparative biology and taxonomic classification.</title>
        <authorList>
            <person name="Goeker M."/>
        </authorList>
    </citation>
    <scope>NUCLEOTIDE SEQUENCE</scope>
    <source>
        <strain evidence="1">DSM 24202</strain>
    </source>
</reference>
<dbReference type="SUPFAM" id="SSF51445">
    <property type="entry name" value="(Trans)glycosidases"/>
    <property type="match status" value="1"/>
</dbReference>
<evidence type="ECO:0000313" key="2">
    <source>
        <dbReference type="Proteomes" id="UP001238163"/>
    </source>
</evidence>
<comment type="caution">
    <text evidence="1">The sequence shown here is derived from an EMBL/GenBank/DDBJ whole genome shotgun (WGS) entry which is preliminary data.</text>
</comment>
<protein>
    <submittedName>
        <fullName evidence="1">Uncharacterized protein</fullName>
    </submittedName>
</protein>
<gene>
    <name evidence="1" type="ORF">J3R75_003770</name>
</gene>
<dbReference type="InterPro" id="IPR017853">
    <property type="entry name" value="GH"/>
</dbReference>
<name>A0AAE3VJM1_9BACT</name>
<dbReference type="AlphaFoldDB" id="A0AAE3VJM1"/>
<evidence type="ECO:0000313" key="1">
    <source>
        <dbReference type="EMBL" id="MDQ0291663.1"/>
    </source>
</evidence>
<proteinExistence type="predicted"/>
<dbReference type="Proteomes" id="UP001238163">
    <property type="component" value="Unassembled WGS sequence"/>
</dbReference>
<keyword evidence="2" id="KW-1185">Reference proteome</keyword>
<dbReference type="CDD" id="cd19608">
    <property type="entry name" value="GH113_mannanase-like"/>
    <property type="match status" value="1"/>
</dbReference>
<dbReference type="RefSeq" id="WP_307264772.1">
    <property type="nucleotide sequence ID" value="NZ_JAUSVL010000001.1"/>
</dbReference>
<organism evidence="1 2">
    <name type="scientific">Oligosphaera ethanolica</name>
    <dbReference type="NCBI Taxonomy" id="760260"/>
    <lineage>
        <taxon>Bacteria</taxon>
        <taxon>Pseudomonadati</taxon>
        <taxon>Lentisphaerota</taxon>
        <taxon>Oligosphaeria</taxon>
        <taxon>Oligosphaerales</taxon>
        <taxon>Oligosphaeraceae</taxon>
        <taxon>Oligosphaera</taxon>
    </lineage>
</organism>
<accession>A0AAE3VJM1</accession>
<dbReference type="Gene3D" id="3.20.20.80">
    <property type="entry name" value="Glycosidases"/>
    <property type="match status" value="1"/>
</dbReference>
<dbReference type="InterPro" id="IPR055151">
    <property type="entry name" value="GH113"/>
</dbReference>